<accession>A0A1Y2D294</accession>
<comment type="caution">
    <text evidence="1">The sequence shown here is derived from an EMBL/GenBank/DDBJ whole genome shotgun (WGS) entry which is preliminary data.</text>
</comment>
<keyword evidence="2" id="KW-1185">Reference proteome</keyword>
<reference evidence="1 2" key="1">
    <citation type="submission" date="2016-07" db="EMBL/GenBank/DDBJ databases">
        <title>Pervasive Adenine N6-methylation of Active Genes in Fungi.</title>
        <authorList>
            <consortium name="DOE Joint Genome Institute"/>
            <person name="Mondo S.J."/>
            <person name="Dannebaum R.O."/>
            <person name="Kuo R.C."/>
            <person name="Labutti K."/>
            <person name="Haridas S."/>
            <person name="Kuo A."/>
            <person name="Salamov A."/>
            <person name="Ahrendt S.R."/>
            <person name="Lipzen A."/>
            <person name="Sullivan W."/>
            <person name="Andreopoulos W.B."/>
            <person name="Clum A."/>
            <person name="Lindquist E."/>
            <person name="Daum C."/>
            <person name="Ramamoorthy G.K."/>
            <person name="Gryganskyi A."/>
            <person name="Culley D."/>
            <person name="Magnuson J.K."/>
            <person name="James T.Y."/>
            <person name="O'Malley M.A."/>
            <person name="Stajich J.E."/>
            <person name="Spatafora J.W."/>
            <person name="Visel A."/>
            <person name="Grigoriev I.V."/>
        </authorList>
    </citation>
    <scope>NUCLEOTIDE SEQUENCE [LARGE SCALE GENOMIC DNA]</scope>
    <source>
        <strain evidence="1 2">JEL800</strain>
    </source>
</reference>
<sequence length="190" mass="21774">MIDHVPYNYPPDFEFECVSKFLYRWIKLGIKSRIRYLTIPLFFDAFGDSKGPRKMAAAEMLAELPYVDSLIIKPDVLPKSIALILPRIQGLSRLVLSSFSGFYVTIIRSCPSLRILEFSNFEELDLPLLHLIISDMKSPGNLLRELKVASKNLLQSDILSLKDAGLSLREVGWNEFDAKGRARGFTWKRY</sequence>
<organism evidence="1 2">
    <name type="scientific">Rhizoclosmatium globosum</name>
    <dbReference type="NCBI Taxonomy" id="329046"/>
    <lineage>
        <taxon>Eukaryota</taxon>
        <taxon>Fungi</taxon>
        <taxon>Fungi incertae sedis</taxon>
        <taxon>Chytridiomycota</taxon>
        <taxon>Chytridiomycota incertae sedis</taxon>
        <taxon>Chytridiomycetes</taxon>
        <taxon>Chytridiales</taxon>
        <taxon>Chytriomycetaceae</taxon>
        <taxon>Rhizoclosmatium</taxon>
    </lineage>
</organism>
<gene>
    <name evidence="1" type="ORF">BCR33DRAFT_710850</name>
</gene>
<dbReference type="Proteomes" id="UP000193642">
    <property type="component" value="Unassembled WGS sequence"/>
</dbReference>
<name>A0A1Y2D294_9FUNG</name>
<dbReference type="EMBL" id="MCGO01000001">
    <property type="protein sequence ID" value="ORY53411.1"/>
    <property type="molecule type" value="Genomic_DNA"/>
</dbReference>
<evidence type="ECO:0000313" key="1">
    <source>
        <dbReference type="EMBL" id="ORY53411.1"/>
    </source>
</evidence>
<dbReference type="AlphaFoldDB" id="A0A1Y2D294"/>
<evidence type="ECO:0000313" key="2">
    <source>
        <dbReference type="Proteomes" id="UP000193642"/>
    </source>
</evidence>
<protein>
    <recommendedName>
        <fullName evidence="3">F-box domain-containing protein</fullName>
    </recommendedName>
</protein>
<evidence type="ECO:0008006" key="3">
    <source>
        <dbReference type="Google" id="ProtNLM"/>
    </source>
</evidence>
<proteinExistence type="predicted"/>